<protein>
    <submittedName>
        <fullName evidence="1">Uncharacterized protein</fullName>
    </submittedName>
</protein>
<reference evidence="1" key="1">
    <citation type="journal article" date="2020" name="Microbiol. Resour. Announc.">
        <title>Complete Genome Sequence of Moraxella osloensis Strain YV1, Isolated from an Australian Wastewater Treatment Plant.</title>
        <authorList>
            <person name="Batinovic S."/>
            <person name="Rice D.T.F."/>
            <person name="Seviour R.J."/>
            <person name="Petrovski S."/>
        </authorList>
    </citation>
    <scope>NUCLEOTIDE SEQUENCE</scope>
    <source>
        <strain evidence="1">YV1</strain>
    </source>
</reference>
<dbReference type="EMBL" id="CP047226">
    <property type="protein sequence ID" value="QHG09130.1"/>
    <property type="molecule type" value="Genomic_DNA"/>
</dbReference>
<dbReference type="RefSeq" id="WP_158071767.1">
    <property type="nucleotide sequence ID" value="NZ_CP024443.1"/>
</dbReference>
<organism evidence="1">
    <name type="scientific">Faucicola osloensis</name>
    <name type="common">Moraxella osloensis</name>
    <dbReference type="NCBI Taxonomy" id="34062"/>
    <lineage>
        <taxon>Bacteria</taxon>
        <taxon>Pseudomonadati</taxon>
        <taxon>Pseudomonadota</taxon>
        <taxon>Gammaproteobacteria</taxon>
        <taxon>Moraxellales</taxon>
        <taxon>Moraxellaceae</taxon>
        <taxon>Faucicola</taxon>
    </lineage>
</organism>
<evidence type="ECO:0000313" key="1">
    <source>
        <dbReference type="EMBL" id="QHG09130.1"/>
    </source>
</evidence>
<accession>A0A6P1KE66</accession>
<proteinExistence type="predicted"/>
<gene>
    <name evidence="1" type="ORF">GSF12_04055</name>
</gene>
<dbReference type="AlphaFoldDB" id="A0A6P1KE66"/>
<sequence length="53" mass="5560">MHKDWIATHAKNACLAKPAESIDRQKSVIIGQATLSDLAVKPPTSGGGYKAIA</sequence>
<name>A0A6P1KE66_FAUOS</name>